<proteinExistence type="predicted"/>
<dbReference type="AlphaFoldDB" id="A0A1W1EFW5"/>
<name>A0A1W1EFW5_9ZZZZ</name>
<keyword evidence="1" id="KW-0175">Coiled coil</keyword>
<protein>
    <recommendedName>
        <fullName evidence="3">Lipoprotein</fullName>
    </recommendedName>
</protein>
<accession>A0A1W1EFW5</accession>
<dbReference type="EMBL" id="FPKX01000067">
    <property type="protein sequence ID" value="SFZ98898.1"/>
    <property type="molecule type" value="Genomic_DNA"/>
</dbReference>
<evidence type="ECO:0000313" key="2">
    <source>
        <dbReference type="EMBL" id="SFZ98898.1"/>
    </source>
</evidence>
<feature type="coiled-coil region" evidence="1">
    <location>
        <begin position="35"/>
        <end position="62"/>
    </location>
</feature>
<evidence type="ECO:0008006" key="3">
    <source>
        <dbReference type="Google" id="ProtNLM"/>
    </source>
</evidence>
<reference evidence="2" key="1">
    <citation type="submission" date="2016-10" db="EMBL/GenBank/DDBJ databases">
        <authorList>
            <person name="de Groot N.N."/>
        </authorList>
    </citation>
    <scope>NUCLEOTIDE SEQUENCE</scope>
</reference>
<dbReference type="PROSITE" id="PS51257">
    <property type="entry name" value="PROKAR_LIPOPROTEIN"/>
    <property type="match status" value="1"/>
</dbReference>
<evidence type="ECO:0000256" key="1">
    <source>
        <dbReference type="SAM" id="Coils"/>
    </source>
</evidence>
<organism evidence="2">
    <name type="scientific">hydrothermal vent metagenome</name>
    <dbReference type="NCBI Taxonomy" id="652676"/>
    <lineage>
        <taxon>unclassified sequences</taxon>
        <taxon>metagenomes</taxon>
        <taxon>ecological metagenomes</taxon>
    </lineage>
</organism>
<gene>
    <name evidence="2" type="ORF">MNB_SV-5-301</name>
</gene>
<sequence>MKKLFLLTLIVGFGLMVSGCEKKKTTDEQLKENTKKQAELIKKSISEKADKAENIINKELDKLNK</sequence>